<name>A0A1V2A9S3_9BACI</name>
<dbReference type="EMBL" id="MSFI01000009">
    <property type="protein sequence ID" value="OMP67697.1"/>
    <property type="molecule type" value="Genomic_DNA"/>
</dbReference>
<organism evidence="2 3">
    <name type="scientific">Domibacillus epiphyticus</name>
    <dbReference type="NCBI Taxonomy" id="1714355"/>
    <lineage>
        <taxon>Bacteria</taxon>
        <taxon>Bacillati</taxon>
        <taxon>Bacillota</taxon>
        <taxon>Bacilli</taxon>
        <taxon>Bacillales</taxon>
        <taxon>Bacillaceae</taxon>
        <taxon>Domibacillus</taxon>
    </lineage>
</organism>
<keyword evidence="1" id="KW-0812">Transmembrane</keyword>
<proteinExistence type="predicted"/>
<dbReference type="InterPro" id="IPR024563">
    <property type="entry name" value="YqhR"/>
</dbReference>
<feature type="transmembrane region" description="Helical" evidence="1">
    <location>
        <begin position="21"/>
        <end position="41"/>
    </location>
</feature>
<feature type="transmembrane region" description="Helical" evidence="1">
    <location>
        <begin position="88"/>
        <end position="106"/>
    </location>
</feature>
<evidence type="ECO:0000313" key="2">
    <source>
        <dbReference type="EMBL" id="OMP67697.1"/>
    </source>
</evidence>
<gene>
    <name evidence="2" type="ORF">BTO28_07080</name>
</gene>
<keyword evidence="1" id="KW-1133">Transmembrane helix</keyword>
<reference evidence="2 3" key="1">
    <citation type="submission" date="2016-12" db="EMBL/GenBank/DDBJ databases">
        <title>Domibacillus sp. SAB 38T whole genome sequencing.</title>
        <authorList>
            <person name="Verma A."/>
            <person name="Ojha A.K."/>
            <person name="Krishnamurthi S."/>
        </authorList>
    </citation>
    <scope>NUCLEOTIDE SEQUENCE [LARGE SCALE GENOMIC DNA]</scope>
    <source>
        <strain evidence="2 3">SAB 38</strain>
    </source>
</reference>
<evidence type="ECO:0000256" key="1">
    <source>
        <dbReference type="SAM" id="Phobius"/>
    </source>
</evidence>
<comment type="caution">
    <text evidence="2">The sequence shown here is derived from an EMBL/GenBank/DDBJ whole genome shotgun (WGS) entry which is preliminary data.</text>
</comment>
<dbReference type="STRING" id="1714355.BTO28_07080"/>
<keyword evidence="3" id="KW-1185">Reference proteome</keyword>
<dbReference type="RefSeq" id="WP_076764830.1">
    <property type="nucleotide sequence ID" value="NZ_MSFI01000009.1"/>
</dbReference>
<dbReference type="OrthoDB" id="2970671at2"/>
<feature type="transmembrane region" description="Helical" evidence="1">
    <location>
        <begin position="61"/>
        <end position="81"/>
    </location>
</feature>
<sequence>MGKQNDSKHSDYFIGKTIQTGIVAGILFFFFSWLANTFHFSKFDPASPVLSLHRSAVIQDIIAIIGIVLISIILSLLYYALLRKRKPFITGIVFGFVLFLLLYSFISHSTLNMITVFCLLLCYCVFISMSISWIHERGR</sequence>
<accession>A0A1V2A9S3</accession>
<dbReference type="Proteomes" id="UP000188613">
    <property type="component" value="Unassembled WGS sequence"/>
</dbReference>
<dbReference type="Pfam" id="PF11085">
    <property type="entry name" value="YqhR"/>
    <property type="match status" value="1"/>
</dbReference>
<feature type="transmembrane region" description="Helical" evidence="1">
    <location>
        <begin position="112"/>
        <end position="134"/>
    </location>
</feature>
<dbReference type="AlphaFoldDB" id="A0A1V2A9S3"/>
<protein>
    <submittedName>
        <fullName evidence="2">Uncharacterized protein</fullName>
    </submittedName>
</protein>
<evidence type="ECO:0000313" key="3">
    <source>
        <dbReference type="Proteomes" id="UP000188613"/>
    </source>
</evidence>
<keyword evidence="1" id="KW-0472">Membrane</keyword>